<protein>
    <submittedName>
        <fullName evidence="1">Uncharacterized protein</fullName>
    </submittedName>
</protein>
<sequence>MDALLQVFKRSIGPRTPFFQSLSKKPLETIDDLFRKTIMIYSVLDGLSFLEETRRNEIKLDIVNIKRNTTSIPPTSTDTLLSGGRHGDSQLTLPICQEKMNDWLLGVVSRLLSAWFNHVEPRQSFTYFKEDLLINAGSQSVIDEL</sequence>
<organism evidence="1 2">
    <name type="scientific">Vitis vinifera</name>
    <name type="common">Grape</name>
    <dbReference type="NCBI Taxonomy" id="29760"/>
    <lineage>
        <taxon>Eukaryota</taxon>
        <taxon>Viridiplantae</taxon>
        <taxon>Streptophyta</taxon>
        <taxon>Embryophyta</taxon>
        <taxon>Tracheophyta</taxon>
        <taxon>Spermatophyta</taxon>
        <taxon>Magnoliopsida</taxon>
        <taxon>eudicotyledons</taxon>
        <taxon>Gunneridae</taxon>
        <taxon>Pentapetalae</taxon>
        <taxon>rosids</taxon>
        <taxon>Vitales</taxon>
        <taxon>Vitaceae</taxon>
        <taxon>Viteae</taxon>
        <taxon>Vitis</taxon>
    </lineage>
</organism>
<proteinExistence type="predicted"/>
<dbReference type="Proteomes" id="UP000288805">
    <property type="component" value="Unassembled WGS sequence"/>
</dbReference>
<evidence type="ECO:0000313" key="2">
    <source>
        <dbReference type="Proteomes" id="UP000288805"/>
    </source>
</evidence>
<dbReference type="AlphaFoldDB" id="A0A438HYL3"/>
<accession>A0A438HYL3</accession>
<dbReference type="EMBL" id="QGNW01000163">
    <property type="protein sequence ID" value="RVW89558.1"/>
    <property type="molecule type" value="Genomic_DNA"/>
</dbReference>
<gene>
    <name evidence="1" type="ORF">CK203_043607</name>
</gene>
<name>A0A438HYL3_VITVI</name>
<evidence type="ECO:0000313" key="1">
    <source>
        <dbReference type="EMBL" id="RVW89558.1"/>
    </source>
</evidence>
<comment type="caution">
    <text evidence="1">The sequence shown here is derived from an EMBL/GenBank/DDBJ whole genome shotgun (WGS) entry which is preliminary data.</text>
</comment>
<reference evidence="1 2" key="1">
    <citation type="journal article" date="2018" name="PLoS Genet.">
        <title>Population sequencing reveals clonal diversity and ancestral inbreeding in the grapevine cultivar Chardonnay.</title>
        <authorList>
            <person name="Roach M.J."/>
            <person name="Johnson D.L."/>
            <person name="Bohlmann J."/>
            <person name="van Vuuren H.J."/>
            <person name="Jones S.J."/>
            <person name="Pretorius I.S."/>
            <person name="Schmidt S.A."/>
            <person name="Borneman A.R."/>
        </authorList>
    </citation>
    <scope>NUCLEOTIDE SEQUENCE [LARGE SCALE GENOMIC DNA]</scope>
    <source>
        <strain evidence="2">cv. Chardonnay</strain>
        <tissue evidence="1">Leaf</tissue>
    </source>
</reference>